<sequence length="96" mass="10835">LPYDRRWEFPRHRLKHVFQLGVGCFGRVVKAEAVGLKGSEETVKTVAVKMVRSETNVTAMEALISEFKILVYLGSHLNVVNLVGACTRQIHTGRQR</sequence>
<dbReference type="FunFam" id="3.30.200.20:FF:000776">
    <property type="entry name" value="Flk-1 receptor"/>
    <property type="match status" value="1"/>
</dbReference>
<dbReference type="InterPro" id="IPR011009">
    <property type="entry name" value="Kinase-like_dom_sf"/>
</dbReference>
<dbReference type="InParanoid" id="E9FZC2"/>
<dbReference type="SUPFAM" id="SSF56112">
    <property type="entry name" value="Protein kinase-like (PK-like)"/>
    <property type="match status" value="1"/>
</dbReference>
<dbReference type="Gene3D" id="3.30.200.20">
    <property type="entry name" value="Phosphorylase Kinase, domain 1"/>
    <property type="match status" value="1"/>
</dbReference>
<dbReference type="PANTHER" id="PTHR24416:SF600">
    <property type="entry name" value="PDGF- AND VEGF-RECEPTOR RELATED, ISOFORM J"/>
    <property type="match status" value="1"/>
</dbReference>
<accession>E9FZC2</accession>
<evidence type="ECO:0000313" key="5">
    <source>
        <dbReference type="Proteomes" id="UP000000305"/>
    </source>
</evidence>
<dbReference type="PROSITE" id="PS00107">
    <property type="entry name" value="PROTEIN_KINASE_ATP"/>
    <property type="match status" value="1"/>
</dbReference>
<reference evidence="4 5" key="1">
    <citation type="journal article" date="2011" name="Science">
        <title>The ecoresponsive genome of Daphnia pulex.</title>
        <authorList>
            <person name="Colbourne J.K."/>
            <person name="Pfrender M.E."/>
            <person name="Gilbert D."/>
            <person name="Thomas W.K."/>
            <person name="Tucker A."/>
            <person name="Oakley T.H."/>
            <person name="Tokishita S."/>
            <person name="Aerts A."/>
            <person name="Arnold G.J."/>
            <person name="Basu M.K."/>
            <person name="Bauer D.J."/>
            <person name="Caceres C.E."/>
            <person name="Carmel L."/>
            <person name="Casola C."/>
            <person name="Choi J.H."/>
            <person name="Detter J.C."/>
            <person name="Dong Q."/>
            <person name="Dusheyko S."/>
            <person name="Eads B.D."/>
            <person name="Frohlich T."/>
            <person name="Geiler-Samerotte K.A."/>
            <person name="Gerlach D."/>
            <person name="Hatcher P."/>
            <person name="Jogdeo S."/>
            <person name="Krijgsveld J."/>
            <person name="Kriventseva E.V."/>
            <person name="Kultz D."/>
            <person name="Laforsch C."/>
            <person name="Lindquist E."/>
            <person name="Lopez J."/>
            <person name="Manak J.R."/>
            <person name="Muller J."/>
            <person name="Pangilinan J."/>
            <person name="Patwardhan R.P."/>
            <person name="Pitluck S."/>
            <person name="Pritham E.J."/>
            <person name="Rechtsteiner A."/>
            <person name="Rho M."/>
            <person name="Rogozin I.B."/>
            <person name="Sakarya O."/>
            <person name="Salamov A."/>
            <person name="Schaack S."/>
            <person name="Shapiro H."/>
            <person name="Shiga Y."/>
            <person name="Skalitzky C."/>
            <person name="Smith Z."/>
            <person name="Souvorov A."/>
            <person name="Sung W."/>
            <person name="Tang Z."/>
            <person name="Tsuchiya D."/>
            <person name="Tu H."/>
            <person name="Vos H."/>
            <person name="Wang M."/>
            <person name="Wolf Y.I."/>
            <person name="Yamagata H."/>
            <person name="Yamada T."/>
            <person name="Ye Y."/>
            <person name="Shaw J.R."/>
            <person name="Andrews J."/>
            <person name="Crease T.J."/>
            <person name="Tang H."/>
            <person name="Lucas S.M."/>
            <person name="Robertson H.M."/>
            <person name="Bork P."/>
            <person name="Koonin E.V."/>
            <person name="Zdobnov E.M."/>
            <person name="Grigoriev I.V."/>
            <person name="Lynch M."/>
            <person name="Boore J.L."/>
        </authorList>
    </citation>
    <scope>NUCLEOTIDE SEQUENCE [LARGE SCALE GENOMIC DNA]</scope>
</reference>
<keyword evidence="2" id="KW-0547">Nucleotide-binding</keyword>
<dbReference type="PROSITE" id="PS50011">
    <property type="entry name" value="PROTEIN_KINASE_DOM"/>
    <property type="match status" value="1"/>
</dbReference>
<dbReference type="GO" id="GO:0004672">
    <property type="term" value="F:protein kinase activity"/>
    <property type="evidence" value="ECO:0007669"/>
    <property type="project" value="InterPro"/>
</dbReference>
<proteinExistence type="predicted"/>
<dbReference type="EMBL" id="GL732528">
    <property type="protein sequence ID" value="EFX87287.1"/>
    <property type="molecule type" value="Genomic_DNA"/>
</dbReference>
<dbReference type="AlphaFoldDB" id="E9FZC2"/>
<dbReference type="KEGG" id="dpx:DAPPUDRAFT_43619"/>
<dbReference type="eggNOG" id="KOG0200">
    <property type="taxonomic scope" value="Eukaryota"/>
</dbReference>
<dbReference type="InterPro" id="IPR050122">
    <property type="entry name" value="RTK"/>
</dbReference>
<dbReference type="PhylomeDB" id="E9FZC2"/>
<dbReference type="Proteomes" id="UP000000305">
    <property type="component" value="Unassembled WGS sequence"/>
</dbReference>
<dbReference type="OrthoDB" id="5984265at2759"/>
<dbReference type="PANTHER" id="PTHR24416">
    <property type="entry name" value="TYROSINE-PROTEIN KINASE RECEPTOR"/>
    <property type="match status" value="1"/>
</dbReference>
<dbReference type="InterPro" id="IPR000719">
    <property type="entry name" value="Prot_kinase_dom"/>
</dbReference>
<dbReference type="GO" id="GO:0005524">
    <property type="term" value="F:ATP binding"/>
    <property type="evidence" value="ECO:0007669"/>
    <property type="project" value="UniProtKB-UniRule"/>
</dbReference>
<feature type="binding site" evidence="2">
    <location>
        <position position="49"/>
    </location>
    <ligand>
        <name>ATP</name>
        <dbReference type="ChEBI" id="CHEBI:30616"/>
    </ligand>
</feature>
<dbReference type="InterPro" id="IPR017441">
    <property type="entry name" value="Protein_kinase_ATP_BS"/>
</dbReference>
<keyword evidence="5" id="KW-1185">Reference proteome</keyword>
<dbReference type="Pfam" id="PF07714">
    <property type="entry name" value="PK_Tyr_Ser-Thr"/>
    <property type="match status" value="1"/>
</dbReference>
<gene>
    <name evidence="4" type="ORF">DAPPUDRAFT_43619</name>
</gene>
<dbReference type="HOGENOM" id="CLU_178978_0_0_1"/>
<dbReference type="InterPro" id="IPR001245">
    <property type="entry name" value="Ser-Thr/Tyr_kinase_cat_dom"/>
</dbReference>
<evidence type="ECO:0000256" key="2">
    <source>
        <dbReference type="PROSITE-ProRule" id="PRU10141"/>
    </source>
</evidence>
<name>E9FZC2_DAPPU</name>
<evidence type="ECO:0000259" key="3">
    <source>
        <dbReference type="PROSITE" id="PS50011"/>
    </source>
</evidence>
<evidence type="ECO:0000256" key="1">
    <source>
        <dbReference type="ARBA" id="ARBA00004167"/>
    </source>
</evidence>
<comment type="subcellular location">
    <subcellularLocation>
        <location evidence="1">Membrane</location>
        <topology evidence="1">Single-pass membrane protein</topology>
    </subcellularLocation>
</comment>
<keyword evidence="2" id="KW-0067">ATP-binding</keyword>
<protein>
    <recommendedName>
        <fullName evidence="3">Protein kinase domain-containing protein</fullName>
    </recommendedName>
</protein>
<dbReference type="GO" id="GO:0016020">
    <property type="term" value="C:membrane"/>
    <property type="evidence" value="ECO:0007669"/>
    <property type="project" value="UniProtKB-SubCell"/>
</dbReference>
<feature type="non-terminal residue" evidence="4">
    <location>
        <position position="96"/>
    </location>
</feature>
<evidence type="ECO:0000313" key="4">
    <source>
        <dbReference type="EMBL" id="EFX87287.1"/>
    </source>
</evidence>
<organism evidence="4 5">
    <name type="scientific">Daphnia pulex</name>
    <name type="common">Water flea</name>
    <dbReference type="NCBI Taxonomy" id="6669"/>
    <lineage>
        <taxon>Eukaryota</taxon>
        <taxon>Metazoa</taxon>
        <taxon>Ecdysozoa</taxon>
        <taxon>Arthropoda</taxon>
        <taxon>Crustacea</taxon>
        <taxon>Branchiopoda</taxon>
        <taxon>Diplostraca</taxon>
        <taxon>Cladocera</taxon>
        <taxon>Anomopoda</taxon>
        <taxon>Daphniidae</taxon>
        <taxon>Daphnia</taxon>
    </lineage>
</organism>
<feature type="domain" description="Protein kinase" evidence="3">
    <location>
        <begin position="14"/>
        <end position="96"/>
    </location>
</feature>